<dbReference type="EMBL" id="SGWQ01000011">
    <property type="protein sequence ID" value="RZS32701.1"/>
    <property type="molecule type" value="Genomic_DNA"/>
</dbReference>
<comment type="caution">
    <text evidence="1">The sequence shown here is derived from an EMBL/GenBank/DDBJ whole genome shotgun (WGS) entry which is preliminary data.</text>
</comment>
<evidence type="ECO:0000313" key="1">
    <source>
        <dbReference type="EMBL" id="RZS32701.1"/>
    </source>
</evidence>
<dbReference type="RefSeq" id="WP_130347665.1">
    <property type="nucleotide sequence ID" value="NZ_SGWQ01000011.1"/>
</dbReference>
<accession>A0A4Q7KF20</accession>
<gene>
    <name evidence="1" type="ORF">EV193_11184</name>
</gene>
<proteinExistence type="predicted"/>
<evidence type="ECO:0000313" key="2">
    <source>
        <dbReference type="Proteomes" id="UP000294257"/>
    </source>
</evidence>
<sequence length="141" mass="15152">MDGAPPPAGVPPMPQGVPTQQELDTFRHQVGEFKRSADSGGFGVNDEGGRIMQRACDDIINENLALVRETQQLTDKPRLGGTYGAKASADAAQQAGIELQTRLGQLNEVMAAYREAIGIAMKNYTLMDENGVMQVRKAGPH</sequence>
<reference evidence="1 2" key="1">
    <citation type="submission" date="2019-02" db="EMBL/GenBank/DDBJ databases">
        <title>Genomic Encyclopedia of Type Strains, Phase IV (KMG-IV): sequencing the most valuable type-strain genomes for metagenomic binning, comparative biology and taxonomic classification.</title>
        <authorList>
            <person name="Goeker M."/>
        </authorList>
    </citation>
    <scope>NUCLEOTIDE SEQUENCE [LARGE SCALE GENOMIC DNA]</scope>
    <source>
        <strain evidence="1 2">DSM 101727</strain>
    </source>
</reference>
<organism evidence="1 2">
    <name type="scientific">Herbihabitans rhizosphaerae</name>
    <dbReference type="NCBI Taxonomy" id="1872711"/>
    <lineage>
        <taxon>Bacteria</taxon>
        <taxon>Bacillati</taxon>
        <taxon>Actinomycetota</taxon>
        <taxon>Actinomycetes</taxon>
        <taxon>Pseudonocardiales</taxon>
        <taxon>Pseudonocardiaceae</taxon>
        <taxon>Herbihabitans</taxon>
    </lineage>
</organism>
<protein>
    <submittedName>
        <fullName evidence="1">Uncharacterized protein</fullName>
    </submittedName>
</protein>
<keyword evidence="2" id="KW-1185">Reference proteome</keyword>
<name>A0A4Q7KF20_9PSEU</name>
<dbReference type="AlphaFoldDB" id="A0A4Q7KF20"/>
<dbReference type="Proteomes" id="UP000294257">
    <property type="component" value="Unassembled WGS sequence"/>
</dbReference>